<evidence type="ECO:0008006" key="3">
    <source>
        <dbReference type="Google" id="ProtNLM"/>
    </source>
</evidence>
<feature type="region of interest" description="Disordered" evidence="1">
    <location>
        <begin position="148"/>
        <end position="181"/>
    </location>
</feature>
<name>A0A1I8ESI1_WUCBA</name>
<accession>A0A1I8ESI1</accession>
<evidence type="ECO:0000256" key="1">
    <source>
        <dbReference type="SAM" id="MobiDB-lite"/>
    </source>
</evidence>
<feature type="compositionally biased region" description="Low complexity" evidence="1">
    <location>
        <begin position="151"/>
        <end position="162"/>
    </location>
</feature>
<evidence type="ECO:0000313" key="2">
    <source>
        <dbReference type="WBParaSite" id="maker-PairedContig_427-snap-gene-0.18-mRNA-1"/>
    </source>
</evidence>
<feature type="compositionally biased region" description="Basic residues" evidence="1">
    <location>
        <begin position="171"/>
        <end position="181"/>
    </location>
</feature>
<reference evidence="2" key="1">
    <citation type="submission" date="2016-11" db="UniProtKB">
        <authorList>
            <consortium name="WormBaseParasite"/>
        </authorList>
    </citation>
    <scope>IDENTIFICATION</scope>
    <source>
        <strain evidence="2">pt0022</strain>
    </source>
</reference>
<dbReference type="WBParaSite" id="maker-PairedContig_427-snap-gene-0.18-mRNA-1">
    <property type="protein sequence ID" value="maker-PairedContig_427-snap-gene-0.18-mRNA-1"/>
    <property type="gene ID" value="maker-PairedContig_427-snap-gene-0.18"/>
</dbReference>
<dbReference type="AlphaFoldDB" id="A0A1I8ESI1"/>
<sequence>MLENVASRLYHQVSAKSYTLKAIIIIIGKWMRSDMDVIIPSTSTLLFPDLMTRDELITLLKYKFKRIGINTSKLVKLTDVELLEQFKKFAMPKPQRKECIPCNSRNKVSNIKDSNDSREVSMNKLEISESVCSRAKSINGWRTTAYGKRCNSNSSSSSSSNSIEHHNMAKNARKHSPIRFP</sequence>
<protein>
    <recommendedName>
        <fullName evidence="3">Ashwin</fullName>
    </recommendedName>
</protein>
<organism evidence="2">
    <name type="scientific">Wuchereria bancrofti</name>
    <dbReference type="NCBI Taxonomy" id="6293"/>
    <lineage>
        <taxon>Eukaryota</taxon>
        <taxon>Metazoa</taxon>
        <taxon>Ecdysozoa</taxon>
        <taxon>Nematoda</taxon>
        <taxon>Chromadorea</taxon>
        <taxon>Rhabditida</taxon>
        <taxon>Spirurina</taxon>
        <taxon>Spiruromorpha</taxon>
        <taxon>Filarioidea</taxon>
        <taxon>Onchocercidae</taxon>
        <taxon>Wuchereria</taxon>
    </lineage>
</organism>
<proteinExistence type="predicted"/>